<evidence type="ECO:0000256" key="1">
    <source>
        <dbReference type="SAM" id="MobiDB-lite"/>
    </source>
</evidence>
<dbReference type="EMBL" id="CP000270">
    <property type="protein sequence ID" value="ABE31042.1"/>
    <property type="molecule type" value="Genomic_DNA"/>
</dbReference>
<reference evidence="2 3" key="1">
    <citation type="journal article" date="2006" name="Proc. Natl. Acad. Sci. U.S.A.">
        <title>Burkholderia xenovorans LB400 harbors a multi-replicon, 9.73-Mbp genome shaped for versatility.</title>
        <authorList>
            <person name="Chain P.S."/>
            <person name="Denef V.J."/>
            <person name="Konstantinidis K.T."/>
            <person name="Vergez L.M."/>
            <person name="Agullo L."/>
            <person name="Reyes V.L."/>
            <person name="Hauser L."/>
            <person name="Cordova M."/>
            <person name="Gomez L."/>
            <person name="Gonzalez M."/>
            <person name="Land M."/>
            <person name="Lao V."/>
            <person name="Larimer F."/>
            <person name="LiPuma J.J."/>
            <person name="Mahenthiralingam E."/>
            <person name="Malfatti S.A."/>
            <person name="Marx C.J."/>
            <person name="Parnell J.J."/>
            <person name="Ramette A."/>
            <person name="Richardson P."/>
            <person name="Seeger M."/>
            <person name="Smith D."/>
            <person name="Spilker T."/>
            <person name="Sul W.J."/>
            <person name="Tsoi T.V."/>
            <person name="Ulrich L.E."/>
            <person name="Zhulin I.B."/>
            <person name="Tiedje J.M."/>
        </authorList>
    </citation>
    <scope>NUCLEOTIDE SEQUENCE [LARGE SCALE GENOMIC DNA]</scope>
    <source>
        <strain evidence="2 3">LB400</strain>
    </source>
</reference>
<proteinExistence type="predicted"/>
<dbReference type="STRING" id="266265.Bxe_A1923"/>
<protein>
    <submittedName>
        <fullName evidence="2">Uncharacterized protein</fullName>
    </submittedName>
</protein>
<accession>Q13XZ7</accession>
<evidence type="ECO:0000313" key="3">
    <source>
        <dbReference type="Proteomes" id="UP000001817"/>
    </source>
</evidence>
<dbReference type="AlphaFoldDB" id="Q13XZ7"/>
<organism evidence="2 3">
    <name type="scientific">Paraburkholderia xenovorans (strain LB400)</name>
    <dbReference type="NCBI Taxonomy" id="266265"/>
    <lineage>
        <taxon>Bacteria</taxon>
        <taxon>Pseudomonadati</taxon>
        <taxon>Pseudomonadota</taxon>
        <taxon>Betaproteobacteria</taxon>
        <taxon>Burkholderiales</taxon>
        <taxon>Burkholderiaceae</taxon>
        <taxon>Paraburkholderia</taxon>
    </lineage>
</organism>
<keyword evidence="3" id="KW-1185">Reference proteome</keyword>
<name>Q13XZ7_PARXL</name>
<evidence type="ECO:0000313" key="2">
    <source>
        <dbReference type="EMBL" id="ABE31042.1"/>
    </source>
</evidence>
<sequence length="88" mass="9753">MVGRATDVSVLKYLWLSHRRQPRTAGDALLLLQVRLPAADTRAQAGSAHAEPPCNALIRSVQFNSVRRAPLKRARRPPASDWRGLCRG</sequence>
<gene>
    <name evidence="2" type="ORF">Bxe_A1923</name>
</gene>
<dbReference type="Proteomes" id="UP000001817">
    <property type="component" value="Chromosome 1"/>
</dbReference>
<dbReference type="KEGG" id="bxe:Bxe_A1923"/>
<feature type="region of interest" description="Disordered" evidence="1">
    <location>
        <begin position="69"/>
        <end position="88"/>
    </location>
</feature>